<keyword evidence="3" id="KW-0539">Nucleus</keyword>
<dbReference type="Gene3D" id="1.20.5.170">
    <property type="match status" value="1"/>
</dbReference>
<dbReference type="PANTHER" id="PTHR22952:SF404">
    <property type="entry name" value="BZIP DOMAIN-CONTAINING PROTEIN"/>
    <property type="match status" value="1"/>
</dbReference>
<reference evidence="6" key="1">
    <citation type="journal article" date="2019" name="Science">
        <title>Mutation of a bHLH transcription factor allowed almond domestication.</title>
        <authorList>
            <person name="Sanchez-Perez R."/>
            <person name="Pavan S."/>
            <person name="Mazzeo R."/>
            <person name="Moldovan C."/>
            <person name="Aiese Cigliano R."/>
            <person name="Del Cueto J."/>
            <person name="Ricciardi F."/>
            <person name="Lotti C."/>
            <person name="Ricciardi L."/>
            <person name="Dicenta F."/>
            <person name="Lopez-Marques R.L."/>
            <person name="Lindberg Moller B."/>
        </authorList>
    </citation>
    <scope>NUCLEOTIDE SEQUENCE</scope>
</reference>
<sequence>MEDRTLDSGNGGERPQFPPLARQESYNLSNLDEAQSHLGNINSKPLNGMHFDALLKNVISVEEGQQLQNPSSSSLPASFFLGNFNLNGALSRKTADEVWKEIAHHEHVNTVVANESLQQRLSTIGETPATPEHFLVRAGVINIGNQPSLMNAAQPIMGIDPTVVSQQTDWLQFQMAAVQQQMTMLDSNLKVRESVYENSAVNFDYSENQVGISMPMPAISASSCESRATAVRKRHFSDEMKERTIERRQKRMIKNRESAARSRARKQAYTNELEHEVFQLGKVNSWLKKQKEVEMILASNPTSMPKYQLRRTSAILTFPSLQCYVRGKHKT</sequence>
<dbReference type="CDD" id="cd14707">
    <property type="entry name" value="bZIP_plant_BZIP46"/>
    <property type="match status" value="1"/>
</dbReference>
<evidence type="ECO:0000256" key="1">
    <source>
        <dbReference type="ARBA" id="ARBA00004123"/>
    </source>
</evidence>
<dbReference type="InterPro" id="IPR004827">
    <property type="entry name" value="bZIP"/>
</dbReference>
<feature type="region of interest" description="Disordered" evidence="4">
    <location>
        <begin position="1"/>
        <end position="20"/>
    </location>
</feature>
<proteinExistence type="predicted"/>
<dbReference type="PROSITE" id="PS50217">
    <property type="entry name" value="BZIP"/>
    <property type="match status" value="1"/>
</dbReference>
<dbReference type="EMBL" id="AP019297">
    <property type="protein sequence ID" value="BBG95695.1"/>
    <property type="molecule type" value="Genomic_DNA"/>
</dbReference>
<dbReference type="GO" id="GO:0003677">
    <property type="term" value="F:DNA binding"/>
    <property type="evidence" value="ECO:0007669"/>
    <property type="project" value="UniProtKB-KW"/>
</dbReference>
<evidence type="ECO:0000256" key="3">
    <source>
        <dbReference type="ARBA" id="ARBA00023242"/>
    </source>
</evidence>
<evidence type="ECO:0000313" key="6">
    <source>
        <dbReference type="EMBL" id="BBG95695.1"/>
    </source>
</evidence>
<dbReference type="GO" id="GO:0045893">
    <property type="term" value="P:positive regulation of DNA-templated transcription"/>
    <property type="evidence" value="ECO:0007669"/>
    <property type="project" value="InterPro"/>
</dbReference>
<protein>
    <submittedName>
        <fullName evidence="6">ABA-responsive element binding protein 3</fullName>
    </submittedName>
</protein>
<dbReference type="PROSITE" id="PS00036">
    <property type="entry name" value="BZIP_BASIC"/>
    <property type="match status" value="1"/>
</dbReference>
<dbReference type="FunFam" id="1.20.5.170:FF:000036">
    <property type="entry name" value="ABSCISIC ACID-INSENSITIVE 5-like protein 2"/>
    <property type="match status" value="1"/>
</dbReference>
<feature type="domain" description="BZIP" evidence="5">
    <location>
        <begin position="245"/>
        <end position="290"/>
    </location>
</feature>
<dbReference type="InterPro" id="IPR046347">
    <property type="entry name" value="bZIP_sf"/>
</dbReference>
<gene>
    <name evidence="6" type="ORF">Prudu_004313</name>
</gene>
<name>A0A4Y1QV04_PRUDU</name>
<dbReference type="AlphaFoldDB" id="A0A4Y1QV04"/>
<evidence type="ECO:0000256" key="4">
    <source>
        <dbReference type="SAM" id="MobiDB-lite"/>
    </source>
</evidence>
<dbReference type="InterPro" id="IPR043452">
    <property type="entry name" value="BZIP46-like"/>
</dbReference>
<evidence type="ECO:0000259" key="5">
    <source>
        <dbReference type="PROSITE" id="PS50217"/>
    </source>
</evidence>
<dbReference type="GO" id="GO:0005634">
    <property type="term" value="C:nucleus"/>
    <property type="evidence" value="ECO:0007669"/>
    <property type="project" value="UniProtKB-SubCell"/>
</dbReference>
<dbReference type="PANTHER" id="PTHR22952">
    <property type="entry name" value="CAMP-RESPONSE ELEMENT BINDING PROTEIN-RELATED"/>
    <property type="match status" value="1"/>
</dbReference>
<dbReference type="SMART" id="SM00338">
    <property type="entry name" value="BRLZ"/>
    <property type="match status" value="1"/>
</dbReference>
<accession>A0A4Y1QV04</accession>
<keyword evidence="2" id="KW-0238">DNA-binding</keyword>
<comment type="subcellular location">
    <subcellularLocation>
        <location evidence="1">Nucleus</location>
    </subcellularLocation>
</comment>
<dbReference type="Pfam" id="PF00170">
    <property type="entry name" value="bZIP_1"/>
    <property type="match status" value="1"/>
</dbReference>
<dbReference type="SUPFAM" id="SSF57959">
    <property type="entry name" value="Leucine zipper domain"/>
    <property type="match status" value="1"/>
</dbReference>
<dbReference type="GO" id="GO:0003700">
    <property type="term" value="F:DNA-binding transcription factor activity"/>
    <property type="evidence" value="ECO:0007669"/>
    <property type="project" value="InterPro"/>
</dbReference>
<organism evidence="6">
    <name type="scientific">Prunus dulcis</name>
    <name type="common">Almond</name>
    <name type="synonym">Amygdalus dulcis</name>
    <dbReference type="NCBI Taxonomy" id="3755"/>
    <lineage>
        <taxon>Eukaryota</taxon>
        <taxon>Viridiplantae</taxon>
        <taxon>Streptophyta</taxon>
        <taxon>Embryophyta</taxon>
        <taxon>Tracheophyta</taxon>
        <taxon>Spermatophyta</taxon>
        <taxon>Magnoliopsida</taxon>
        <taxon>eudicotyledons</taxon>
        <taxon>Gunneridae</taxon>
        <taxon>Pentapetalae</taxon>
        <taxon>rosids</taxon>
        <taxon>fabids</taxon>
        <taxon>Rosales</taxon>
        <taxon>Rosaceae</taxon>
        <taxon>Amygdaloideae</taxon>
        <taxon>Amygdaleae</taxon>
        <taxon>Prunus</taxon>
    </lineage>
</organism>
<evidence type="ECO:0000256" key="2">
    <source>
        <dbReference type="ARBA" id="ARBA00023125"/>
    </source>
</evidence>